<evidence type="ECO:0000313" key="5">
    <source>
        <dbReference type="Proteomes" id="UP001632038"/>
    </source>
</evidence>
<keyword evidence="5" id="KW-1185">Reference proteome</keyword>
<protein>
    <recommendedName>
        <fullName evidence="6">Charged multivesicular body protein 5</fullName>
    </recommendedName>
</protein>
<evidence type="ECO:0000313" key="4">
    <source>
        <dbReference type="EMBL" id="KAL3649928.1"/>
    </source>
</evidence>
<sequence length="157" mass="18256">MKRVFGLKKDKEPSTSIQDTSDRITKRGDNVEEKIKKLDADLNRYKEQIKKTRPGPAQEAVKARAIRALKQKRTYEGQREMLYDQIFNLDQAAYAAQELKDAQQTLKTYACLENLQEEMMDLIDVSNDIHESFGRSYYVPDEVDEDELLGQLAEQMF</sequence>
<keyword evidence="2" id="KW-0175">Coiled coil</keyword>
<dbReference type="PANTHER" id="PTHR22761:SF12">
    <property type="entry name" value="CHARGED MULTIVESICULAR BODY PROTEIN 5"/>
    <property type="match status" value="1"/>
</dbReference>
<comment type="caution">
    <text evidence="4">The sequence shown here is derived from an EMBL/GenBank/DDBJ whole genome shotgun (WGS) entry which is preliminary data.</text>
</comment>
<dbReference type="EMBL" id="JAVIJP010000007">
    <property type="protein sequence ID" value="KAL3649928.1"/>
    <property type="molecule type" value="Genomic_DNA"/>
</dbReference>
<dbReference type="InterPro" id="IPR005024">
    <property type="entry name" value="Snf7_fam"/>
</dbReference>
<reference evidence="5" key="1">
    <citation type="journal article" date="2024" name="IScience">
        <title>Strigolactones Initiate the Formation of Haustorium-like Structures in Castilleja.</title>
        <authorList>
            <person name="Buerger M."/>
            <person name="Peterson D."/>
            <person name="Chory J."/>
        </authorList>
    </citation>
    <scope>NUCLEOTIDE SEQUENCE [LARGE SCALE GENOMIC DNA]</scope>
</reference>
<feature type="region of interest" description="Disordered" evidence="3">
    <location>
        <begin position="1"/>
        <end position="25"/>
    </location>
</feature>
<proteinExistence type="inferred from homology"/>
<dbReference type="Proteomes" id="UP001632038">
    <property type="component" value="Unassembled WGS sequence"/>
</dbReference>
<evidence type="ECO:0000256" key="2">
    <source>
        <dbReference type="ARBA" id="ARBA00023054"/>
    </source>
</evidence>
<dbReference type="PANTHER" id="PTHR22761">
    <property type="entry name" value="CHARGED MULTIVESICULAR BODY PROTEIN"/>
    <property type="match status" value="1"/>
</dbReference>
<gene>
    <name evidence="4" type="ORF">CASFOL_006331</name>
</gene>
<organism evidence="4 5">
    <name type="scientific">Castilleja foliolosa</name>
    <dbReference type="NCBI Taxonomy" id="1961234"/>
    <lineage>
        <taxon>Eukaryota</taxon>
        <taxon>Viridiplantae</taxon>
        <taxon>Streptophyta</taxon>
        <taxon>Embryophyta</taxon>
        <taxon>Tracheophyta</taxon>
        <taxon>Spermatophyta</taxon>
        <taxon>Magnoliopsida</taxon>
        <taxon>eudicotyledons</taxon>
        <taxon>Gunneridae</taxon>
        <taxon>Pentapetalae</taxon>
        <taxon>asterids</taxon>
        <taxon>lamiids</taxon>
        <taxon>Lamiales</taxon>
        <taxon>Orobanchaceae</taxon>
        <taxon>Pedicularideae</taxon>
        <taxon>Castillejinae</taxon>
        <taxon>Castilleja</taxon>
    </lineage>
</organism>
<accession>A0ABD3E627</accession>
<comment type="similarity">
    <text evidence="1">Belongs to the SNF7 family.</text>
</comment>
<name>A0ABD3E627_9LAMI</name>
<dbReference type="Pfam" id="PF03357">
    <property type="entry name" value="Snf7"/>
    <property type="match status" value="1"/>
</dbReference>
<evidence type="ECO:0000256" key="1">
    <source>
        <dbReference type="ARBA" id="ARBA00006190"/>
    </source>
</evidence>
<evidence type="ECO:0008006" key="6">
    <source>
        <dbReference type="Google" id="ProtNLM"/>
    </source>
</evidence>
<dbReference type="AlphaFoldDB" id="A0ABD3E627"/>
<evidence type="ECO:0000256" key="3">
    <source>
        <dbReference type="SAM" id="MobiDB-lite"/>
    </source>
</evidence>
<dbReference type="Gene3D" id="6.10.250.1710">
    <property type="match status" value="1"/>
</dbReference>